<dbReference type="InterPro" id="IPR020846">
    <property type="entry name" value="MFS_dom"/>
</dbReference>
<evidence type="ECO:0000256" key="4">
    <source>
        <dbReference type="ARBA" id="ARBA00023136"/>
    </source>
</evidence>
<feature type="transmembrane region" description="Helical" evidence="5">
    <location>
        <begin position="53"/>
        <end position="73"/>
    </location>
</feature>
<feature type="transmembrane region" description="Helical" evidence="5">
    <location>
        <begin position="372"/>
        <end position="394"/>
    </location>
</feature>
<dbReference type="PANTHER" id="PTHR42718">
    <property type="entry name" value="MAJOR FACILITATOR SUPERFAMILY MULTIDRUG TRANSPORTER MFSC"/>
    <property type="match status" value="1"/>
</dbReference>
<comment type="subcellular location">
    <subcellularLocation>
        <location evidence="1">Cell membrane</location>
        <topology evidence="1">Multi-pass membrane protein</topology>
    </subcellularLocation>
</comment>
<evidence type="ECO:0000259" key="6">
    <source>
        <dbReference type="PROSITE" id="PS50850"/>
    </source>
</evidence>
<keyword evidence="4 5" id="KW-0472">Membrane</keyword>
<dbReference type="PROSITE" id="PS50850">
    <property type="entry name" value="MFS"/>
    <property type="match status" value="1"/>
</dbReference>
<dbReference type="Gene3D" id="1.20.1720.10">
    <property type="entry name" value="Multidrug resistance protein D"/>
    <property type="match status" value="2"/>
</dbReference>
<name>A0A1I5VEL1_9PSEU</name>
<feature type="transmembrane region" description="Helical" evidence="5">
    <location>
        <begin position="444"/>
        <end position="464"/>
    </location>
</feature>
<feature type="transmembrane region" description="Helical" evidence="5">
    <location>
        <begin position="20"/>
        <end position="41"/>
    </location>
</feature>
<evidence type="ECO:0000256" key="5">
    <source>
        <dbReference type="SAM" id="Phobius"/>
    </source>
</evidence>
<feature type="transmembrane region" description="Helical" evidence="5">
    <location>
        <begin position="344"/>
        <end position="366"/>
    </location>
</feature>
<dbReference type="Pfam" id="PF07690">
    <property type="entry name" value="MFS_1"/>
    <property type="match status" value="1"/>
</dbReference>
<protein>
    <submittedName>
        <fullName evidence="7">Major Facilitator Superfamily protein</fullName>
    </submittedName>
</protein>
<dbReference type="Proteomes" id="UP000199137">
    <property type="component" value="Unassembled WGS sequence"/>
</dbReference>
<feature type="transmembrane region" description="Helical" evidence="5">
    <location>
        <begin position="278"/>
        <end position="300"/>
    </location>
</feature>
<evidence type="ECO:0000256" key="2">
    <source>
        <dbReference type="ARBA" id="ARBA00022692"/>
    </source>
</evidence>
<dbReference type="PANTHER" id="PTHR42718:SF39">
    <property type="entry name" value="ACTINORHODIN TRANSPORTER-RELATED"/>
    <property type="match status" value="1"/>
</dbReference>
<feature type="transmembrane region" description="Helical" evidence="5">
    <location>
        <begin position="238"/>
        <end position="257"/>
    </location>
</feature>
<sequence length="469" mass="48065">MLVTATTTLGPAVRLRGPTLVVLLSAWFLAQFDLFVVNVAVPSLAHGLHADAGALELIVGGYAFTYAAGMITGGRWGDRFGHRPVFVAGVAGFALTSLRCGLAASPDQLIAARLAQGLAGAVMVPQVLAVITVSCRGGARTRALGWYGVAGGLGSIAGQVLGGLLLHADLLGLGWRVIFLVNVPVGVAVVLLAHRLLPRTGPGGPGRQDPVGAIGLAATLALVMAPLTLGHSQGWPPWTWACLGLSIPAGWGTAAWLRRLHARGGTPVIEPALLRRSSYRAGLGTVTAFMAYFASFLFTLTLFLQEGLRLDAVTAGLVFAPMGALFSVSSVLSSRLVARHGARAVAVGAVLTGLGLASFVLCLHTTGIATALGWVIASLALVGIGNGLTLPRLIGLGLVDVEHENAGIGAAVLTTAQQFAAAAGVAALGSVFFAVVPHDGTVRAMQWIALADLGLIALVFLLLVRTSRR</sequence>
<proteinExistence type="predicted"/>
<reference evidence="7 8" key="1">
    <citation type="submission" date="2016-10" db="EMBL/GenBank/DDBJ databases">
        <authorList>
            <person name="de Groot N.N."/>
        </authorList>
    </citation>
    <scope>NUCLEOTIDE SEQUENCE [LARGE SCALE GENOMIC DNA]</scope>
    <source>
        <strain evidence="7 8">DSM 44637</strain>
    </source>
</reference>
<accession>A0A1I5VEL1</accession>
<dbReference type="GO" id="GO:0022857">
    <property type="term" value="F:transmembrane transporter activity"/>
    <property type="evidence" value="ECO:0007669"/>
    <property type="project" value="InterPro"/>
</dbReference>
<dbReference type="SUPFAM" id="SSF103473">
    <property type="entry name" value="MFS general substrate transporter"/>
    <property type="match status" value="2"/>
</dbReference>
<evidence type="ECO:0000256" key="1">
    <source>
        <dbReference type="ARBA" id="ARBA00004651"/>
    </source>
</evidence>
<feature type="transmembrane region" description="Helical" evidence="5">
    <location>
        <begin position="406"/>
        <end position="432"/>
    </location>
</feature>
<feature type="transmembrane region" description="Helical" evidence="5">
    <location>
        <begin position="173"/>
        <end position="193"/>
    </location>
</feature>
<dbReference type="STRING" id="112413.SAMN05421854_108320"/>
<evidence type="ECO:0000256" key="3">
    <source>
        <dbReference type="ARBA" id="ARBA00022989"/>
    </source>
</evidence>
<dbReference type="InterPro" id="IPR011701">
    <property type="entry name" value="MFS"/>
</dbReference>
<dbReference type="GO" id="GO:0005886">
    <property type="term" value="C:plasma membrane"/>
    <property type="evidence" value="ECO:0007669"/>
    <property type="project" value="UniProtKB-SubCell"/>
</dbReference>
<keyword evidence="3 5" id="KW-1133">Transmembrane helix</keyword>
<feature type="transmembrane region" description="Helical" evidence="5">
    <location>
        <begin position="213"/>
        <end position="232"/>
    </location>
</feature>
<feature type="transmembrane region" description="Helical" evidence="5">
    <location>
        <begin position="110"/>
        <end position="132"/>
    </location>
</feature>
<feature type="transmembrane region" description="Helical" evidence="5">
    <location>
        <begin position="312"/>
        <end position="332"/>
    </location>
</feature>
<evidence type="ECO:0000313" key="7">
    <source>
        <dbReference type="EMBL" id="SFQ05930.1"/>
    </source>
</evidence>
<feature type="transmembrane region" description="Helical" evidence="5">
    <location>
        <begin position="144"/>
        <end position="167"/>
    </location>
</feature>
<dbReference type="OrthoDB" id="4532109at2"/>
<dbReference type="InterPro" id="IPR036259">
    <property type="entry name" value="MFS_trans_sf"/>
</dbReference>
<feature type="domain" description="Major facilitator superfamily (MFS) profile" evidence="6">
    <location>
        <begin position="19"/>
        <end position="469"/>
    </location>
</feature>
<keyword evidence="2 5" id="KW-0812">Transmembrane</keyword>
<evidence type="ECO:0000313" key="8">
    <source>
        <dbReference type="Proteomes" id="UP000199137"/>
    </source>
</evidence>
<dbReference type="EMBL" id="FOWC01000008">
    <property type="protein sequence ID" value="SFQ05930.1"/>
    <property type="molecule type" value="Genomic_DNA"/>
</dbReference>
<dbReference type="PRINTS" id="PR01036">
    <property type="entry name" value="TCRTETB"/>
</dbReference>
<dbReference type="AlphaFoldDB" id="A0A1I5VEL1"/>
<gene>
    <name evidence="7" type="ORF">SAMN05421854_108320</name>
</gene>
<organism evidence="7 8">
    <name type="scientific">Amycolatopsis rubida</name>
    <dbReference type="NCBI Taxonomy" id="112413"/>
    <lineage>
        <taxon>Bacteria</taxon>
        <taxon>Bacillati</taxon>
        <taxon>Actinomycetota</taxon>
        <taxon>Actinomycetes</taxon>
        <taxon>Pseudonocardiales</taxon>
        <taxon>Pseudonocardiaceae</taxon>
        <taxon>Amycolatopsis</taxon>
    </lineage>
</organism>
<feature type="transmembrane region" description="Helical" evidence="5">
    <location>
        <begin position="85"/>
        <end position="104"/>
    </location>
</feature>